<dbReference type="SUPFAM" id="SSF52540">
    <property type="entry name" value="P-loop containing nucleoside triphosphate hydrolases"/>
    <property type="match status" value="1"/>
</dbReference>
<dbReference type="AlphaFoldDB" id="A0A7C5LED8"/>
<feature type="domain" description="Bacterial type II secretion system protein E" evidence="2">
    <location>
        <begin position="171"/>
        <end position="418"/>
    </location>
</feature>
<comment type="similarity">
    <text evidence="1">Belongs to the GSP E family.</text>
</comment>
<accession>A0A7C5LED8</accession>
<keyword evidence="3" id="KW-0282">Flagellum</keyword>
<keyword evidence="3" id="KW-0969">Cilium</keyword>
<gene>
    <name evidence="3" type="ORF">ENM11_05420</name>
</gene>
<dbReference type="Gene3D" id="3.40.50.300">
    <property type="entry name" value="P-loop containing nucleotide triphosphate hydrolases"/>
    <property type="match status" value="1"/>
</dbReference>
<comment type="caution">
    <text evidence="3">The sequence shown here is derived from an EMBL/GenBank/DDBJ whole genome shotgun (WGS) entry which is preliminary data.</text>
</comment>
<dbReference type="GO" id="GO:0016887">
    <property type="term" value="F:ATP hydrolysis activity"/>
    <property type="evidence" value="ECO:0007669"/>
    <property type="project" value="InterPro"/>
</dbReference>
<dbReference type="PANTHER" id="PTHR30486">
    <property type="entry name" value="TWITCHING MOTILITY PROTEIN PILT"/>
    <property type="match status" value="1"/>
</dbReference>
<reference evidence="3" key="1">
    <citation type="journal article" date="2020" name="mSystems">
        <title>Genome- and Community-Level Interaction Insights into Carbon Utilization and Element Cycling Functions of Hydrothermarchaeota in Hydrothermal Sediment.</title>
        <authorList>
            <person name="Zhou Z."/>
            <person name="Liu Y."/>
            <person name="Xu W."/>
            <person name="Pan J."/>
            <person name="Luo Z.H."/>
            <person name="Li M."/>
        </authorList>
    </citation>
    <scope>NUCLEOTIDE SEQUENCE [LARGE SCALE GENOMIC DNA]</scope>
    <source>
        <strain evidence="3">SpSt-1056</strain>
    </source>
</reference>
<keyword evidence="3" id="KW-0966">Cell projection</keyword>
<dbReference type="InterPro" id="IPR050921">
    <property type="entry name" value="T4SS_GSP_E_ATPase"/>
</dbReference>
<proteinExistence type="inferred from homology"/>
<dbReference type="CDD" id="cd01130">
    <property type="entry name" value="VirB11-like_ATPase"/>
    <property type="match status" value="1"/>
</dbReference>
<name>A0A7C5LED8_CALS0</name>
<dbReference type="InterPro" id="IPR027417">
    <property type="entry name" value="P-loop_NTPase"/>
</dbReference>
<evidence type="ECO:0000313" key="3">
    <source>
        <dbReference type="EMBL" id="HHK68576.1"/>
    </source>
</evidence>
<protein>
    <submittedName>
        <fullName evidence="3">Flagellar protein FlaI</fullName>
    </submittedName>
</protein>
<evidence type="ECO:0000256" key="1">
    <source>
        <dbReference type="ARBA" id="ARBA00006611"/>
    </source>
</evidence>
<evidence type="ECO:0000259" key="2">
    <source>
        <dbReference type="Pfam" id="PF00437"/>
    </source>
</evidence>
<dbReference type="EMBL" id="DRWN01000044">
    <property type="protein sequence ID" value="HHK68576.1"/>
    <property type="molecule type" value="Genomic_DNA"/>
</dbReference>
<dbReference type="InterPro" id="IPR001482">
    <property type="entry name" value="T2SS/T4SS_dom"/>
</dbReference>
<dbReference type="PANTHER" id="PTHR30486:SF14">
    <property type="entry name" value="FLAGELLA ACCESSORY PROTEIN I"/>
    <property type="match status" value="1"/>
</dbReference>
<dbReference type="FunFam" id="3.30.450.370:FF:000001">
    <property type="entry name" value="Secretion system protein E"/>
    <property type="match status" value="1"/>
</dbReference>
<dbReference type="Gene3D" id="3.30.450.370">
    <property type="match status" value="1"/>
</dbReference>
<sequence>MSLRQTFMANIPPDVWEKFTHLRFYVEEQLKQGDRQLAYLEQLSRDLRNLREYSIIYPVGDPIFIHVKSRKSERPVYKVISPLDVSSTELTALVEKGIAPLIDDGMDFNNREEHERLLNDLLDIFIMVDESLEDFDYKSVYKKGVVTKILANSKTAEIIRYSVVLDKVYLGVLEPFIRDQYIEDVSCDGVGPIFVEHKIFGSCETNIAFTSREELDIFVQRLSEKIDRPVSYRRPIVDASLPDGSRINIVYGSEVSKKGSNFTIRKFSEKPVSIVDLIGWGTLSSLEASYLWILMEHGMSTWFCGETASGKTTMLRAASVFINPVSKIVSIEDTPEIVVPHENWVREVTRQGEQGEGDITLFDLLKAALRQRPNFIIVGEIRGSEASVAFQAMQTGHPVLATFHAGSVEKLIQRLTGEPINIPKTYIDILNCVLVQSAVRLPRTGKVERRVLSINEIVGYDPSTGRFDYVELFNWESSDDTHTFRGEGNSYLLENKIRTMLGLSLRESRKVYENLRQRARLLDLLVERKVNDFNHVWKVVKLSYDIGVEQVLEMVERGRAVWLE</sequence>
<dbReference type="Pfam" id="PF00437">
    <property type="entry name" value="T2SSE"/>
    <property type="match status" value="1"/>
</dbReference>
<dbReference type="Gene3D" id="1.10.390.40">
    <property type="match status" value="1"/>
</dbReference>
<organism evidence="3">
    <name type="scientific">Caldiarchaeum subterraneum</name>
    <dbReference type="NCBI Taxonomy" id="311458"/>
    <lineage>
        <taxon>Archaea</taxon>
        <taxon>Nitrososphaerota</taxon>
        <taxon>Candidatus Caldarchaeales</taxon>
        <taxon>Candidatus Caldarchaeaceae</taxon>
        <taxon>Candidatus Caldarchaeum</taxon>
    </lineage>
</organism>